<sequence length="75" mass="8363">WVHALLRTLPGSGLAMRLSLVAGASVCITVSASAANCWTWSRWTPNDCRRRTCTTTCMISSWQKRSMLCWTPTTN</sequence>
<dbReference type="AlphaFoldDB" id="A0A183CSQ4"/>
<evidence type="ECO:0000313" key="1">
    <source>
        <dbReference type="Proteomes" id="UP000050741"/>
    </source>
</evidence>
<name>A0A183CSQ4_GLOPA</name>
<reference evidence="1" key="1">
    <citation type="submission" date="2014-05" db="EMBL/GenBank/DDBJ databases">
        <title>The genome and life-stage specific transcriptomes of Globodera pallida elucidate key aspects of plant parasitism by a cyst nematode.</title>
        <authorList>
            <person name="Cotton J.A."/>
            <person name="Lilley C.J."/>
            <person name="Jones L.M."/>
            <person name="Kikuchi T."/>
            <person name="Reid A.J."/>
            <person name="Thorpe P."/>
            <person name="Tsai I.J."/>
            <person name="Beasley H."/>
            <person name="Blok V."/>
            <person name="Cock P.J.A."/>
            <person name="Van den Akker S.E."/>
            <person name="Holroyd N."/>
            <person name="Hunt M."/>
            <person name="Mantelin S."/>
            <person name="Naghra H."/>
            <person name="Pain A."/>
            <person name="Palomares-Rius J.E."/>
            <person name="Zarowiecki M."/>
            <person name="Berriman M."/>
            <person name="Jones J.T."/>
            <person name="Urwin P.E."/>
        </authorList>
    </citation>
    <scope>NUCLEOTIDE SEQUENCE [LARGE SCALE GENOMIC DNA]</scope>
    <source>
        <strain evidence="1">Lindley</strain>
    </source>
</reference>
<evidence type="ECO:0000313" key="2">
    <source>
        <dbReference type="WBParaSite" id="GPLIN_001591200"/>
    </source>
</evidence>
<reference evidence="2" key="2">
    <citation type="submission" date="2016-06" db="UniProtKB">
        <authorList>
            <consortium name="WormBaseParasite"/>
        </authorList>
    </citation>
    <scope>IDENTIFICATION</scope>
</reference>
<protein>
    <submittedName>
        <fullName evidence="2">ShKT domain-containing protein</fullName>
    </submittedName>
</protein>
<dbReference type="Proteomes" id="UP000050741">
    <property type="component" value="Unassembled WGS sequence"/>
</dbReference>
<accession>A0A183CSQ4</accession>
<dbReference type="WBParaSite" id="GPLIN_001591200">
    <property type="protein sequence ID" value="GPLIN_001591200"/>
    <property type="gene ID" value="GPLIN_001591200"/>
</dbReference>
<keyword evidence="1" id="KW-1185">Reference proteome</keyword>
<organism evidence="1 2">
    <name type="scientific">Globodera pallida</name>
    <name type="common">Potato cyst nematode worm</name>
    <name type="synonym">Heterodera pallida</name>
    <dbReference type="NCBI Taxonomy" id="36090"/>
    <lineage>
        <taxon>Eukaryota</taxon>
        <taxon>Metazoa</taxon>
        <taxon>Ecdysozoa</taxon>
        <taxon>Nematoda</taxon>
        <taxon>Chromadorea</taxon>
        <taxon>Rhabditida</taxon>
        <taxon>Tylenchina</taxon>
        <taxon>Tylenchomorpha</taxon>
        <taxon>Tylenchoidea</taxon>
        <taxon>Heteroderidae</taxon>
        <taxon>Heteroderinae</taxon>
        <taxon>Globodera</taxon>
    </lineage>
</organism>
<proteinExistence type="predicted"/>